<proteinExistence type="inferred from homology"/>
<dbReference type="EMBL" id="JAZHYN010000052">
    <property type="protein sequence ID" value="MEF3367674.1"/>
    <property type="molecule type" value="Genomic_DNA"/>
</dbReference>
<reference evidence="5 6" key="1">
    <citation type="submission" date="2024-02" db="EMBL/GenBank/DDBJ databases">
        <authorList>
            <person name="Grouzdev D."/>
        </authorList>
    </citation>
    <scope>NUCLEOTIDE SEQUENCE [LARGE SCALE GENOMIC DNA]</scope>
    <source>
        <strain evidence="5 6">9N</strain>
    </source>
</reference>
<dbReference type="PANTHER" id="PTHR12215:SF10">
    <property type="entry name" value="L-AMINOADIPATE-SEMIALDEHYDE DEHYDROGENASE-PHOSPHOPANTETHEINYL TRANSFERASE"/>
    <property type="match status" value="1"/>
</dbReference>
<keyword evidence="2 5" id="KW-0808">Transferase</keyword>
<dbReference type="Gene3D" id="3.90.470.20">
    <property type="entry name" value="4'-phosphopantetheinyl transferase domain"/>
    <property type="match status" value="1"/>
</dbReference>
<dbReference type="InterPro" id="IPR050559">
    <property type="entry name" value="P-Pant_transferase_sf"/>
</dbReference>
<dbReference type="PANTHER" id="PTHR12215">
    <property type="entry name" value="PHOSPHOPANTETHEINE TRANSFERASE"/>
    <property type="match status" value="1"/>
</dbReference>
<comment type="similarity">
    <text evidence="1">Belongs to the P-Pant transferase superfamily. Gsp/Sfp/HetI/AcpT family.</text>
</comment>
<organism evidence="5 6">
    <name type="scientific">Methylocystis borbori</name>
    <dbReference type="NCBI Taxonomy" id="3118750"/>
    <lineage>
        <taxon>Bacteria</taxon>
        <taxon>Pseudomonadati</taxon>
        <taxon>Pseudomonadota</taxon>
        <taxon>Alphaproteobacteria</taxon>
        <taxon>Hyphomicrobiales</taxon>
        <taxon>Methylocystaceae</taxon>
        <taxon>Methylocystis</taxon>
    </lineage>
</organism>
<feature type="domain" description="4'-phosphopantetheinyl transferase" evidence="3">
    <location>
        <begin position="115"/>
        <end position="189"/>
    </location>
</feature>
<protein>
    <submittedName>
        <fullName evidence="5">4'-phosphopantetheinyl transferase superfamily protein</fullName>
    </submittedName>
</protein>
<evidence type="ECO:0000256" key="2">
    <source>
        <dbReference type="ARBA" id="ARBA00022679"/>
    </source>
</evidence>
<evidence type="ECO:0000256" key="1">
    <source>
        <dbReference type="ARBA" id="ARBA00010990"/>
    </source>
</evidence>
<dbReference type="GO" id="GO:0016740">
    <property type="term" value="F:transferase activity"/>
    <property type="evidence" value="ECO:0007669"/>
    <property type="project" value="UniProtKB-KW"/>
</dbReference>
<name>A0ABU7XKK4_9HYPH</name>
<evidence type="ECO:0000259" key="3">
    <source>
        <dbReference type="Pfam" id="PF01648"/>
    </source>
</evidence>
<dbReference type="RefSeq" id="WP_332082717.1">
    <property type="nucleotide sequence ID" value="NZ_JAZHYN010000052.1"/>
</dbReference>
<comment type="caution">
    <text evidence="5">The sequence shown here is derived from an EMBL/GenBank/DDBJ whole genome shotgun (WGS) entry which is preliminary data.</text>
</comment>
<dbReference type="SUPFAM" id="SSF56214">
    <property type="entry name" value="4'-phosphopantetheinyl transferase"/>
    <property type="match status" value="2"/>
</dbReference>
<evidence type="ECO:0000259" key="4">
    <source>
        <dbReference type="Pfam" id="PF22624"/>
    </source>
</evidence>
<evidence type="ECO:0000313" key="5">
    <source>
        <dbReference type="EMBL" id="MEF3367674.1"/>
    </source>
</evidence>
<dbReference type="InterPro" id="IPR008278">
    <property type="entry name" value="4-PPantetheinyl_Trfase_dom"/>
</dbReference>
<dbReference type="InterPro" id="IPR037143">
    <property type="entry name" value="4-PPantetheinyl_Trfase_dom_sf"/>
</dbReference>
<dbReference type="Proteomes" id="UP001350748">
    <property type="component" value="Unassembled WGS sequence"/>
</dbReference>
<evidence type="ECO:0000313" key="6">
    <source>
        <dbReference type="Proteomes" id="UP001350748"/>
    </source>
</evidence>
<sequence length="239" mass="25624">MRHAPPTANVDVACLDVAAVGADEWSGLAALLDESERARAARFAFETDRRAYIGAHALLRVLLSRRAHVAPGDWRFASAPFGKPYLVSPPRDLAFNLSHTRGMAAVAVAEAARDIGVDVEALAQTRDVLRVAERFFAPDEAAAIRAATALEARNDLFFSIWTLKEAVVKAEGCGLSRGLDSFVVSLSPLRITGAADERFSLGQWRRRGFCVAAAARGEDVAFSLEEETAAALLAESQSG</sequence>
<dbReference type="InterPro" id="IPR055066">
    <property type="entry name" value="AASDHPPT_N"/>
</dbReference>
<keyword evidence="6" id="KW-1185">Reference proteome</keyword>
<dbReference type="Pfam" id="PF22624">
    <property type="entry name" value="AASDHPPT_N"/>
    <property type="match status" value="1"/>
</dbReference>
<gene>
    <name evidence="5" type="ORF">V3H18_14135</name>
</gene>
<feature type="domain" description="4'-phosphopantetheinyl transferase N-terminal" evidence="4">
    <location>
        <begin position="23"/>
        <end position="107"/>
    </location>
</feature>
<accession>A0ABU7XKK4</accession>
<dbReference type="Pfam" id="PF01648">
    <property type="entry name" value="ACPS"/>
    <property type="match status" value="1"/>
</dbReference>